<organism evidence="3 4">
    <name type="scientific">Camelina sativa</name>
    <name type="common">False flax</name>
    <name type="synonym">Myagrum sativum</name>
    <dbReference type="NCBI Taxonomy" id="90675"/>
    <lineage>
        <taxon>Eukaryota</taxon>
        <taxon>Viridiplantae</taxon>
        <taxon>Streptophyta</taxon>
        <taxon>Embryophyta</taxon>
        <taxon>Tracheophyta</taxon>
        <taxon>Spermatophyta</taxon>
        <taxon>Magnoliopsida</taxon>
        <taxon>eudicotyledons</taxon>
        <taxon>Gunneridae</taxon>
        <taxon>Pentapetalae</taxon>
        <taxon>rosids</taxon>
        <taxon>malvids</taxon>
        <taxon>Brassicales</taxon>
        <taxon>Brassicaceae</taxon>
        <taxon>Camelineae</taxon>
        <taxon>Camelina</taxon>
    </lineage>
</organism>
<accession>A0ABM0Y2V9</accession>
<name>A0ABM0Y2V9_CAMSA</name>
<proteinExistence type="predicted"/>
<feature type="compositionally biased region" description="Basic and acidic residues" evidence="1">
    <location>
        <begin position="254"/>
        <end position="264"/>
    </location>
</feature>
<gene>
    <name evidence="4" type="primary">LOC104771739</name>
</gene>
<sequence>MQVFFNFRGAELRNSVVAHLAKALKENGVKAAYVDAGDSKNPIFYEMEESRVAIVIFSRRYTESVWCLQELVKIKERVELGKLVAIPVYYKLDPSEVKELEGDFGLNLWNDIKRTSEFGKLEKWKGALDFFSQMRGLVFNEKSNERDFVTSTTKHLINVLSRISVEQTEKPRNWLSDQKHGDAFMNSSRSDNLKVVDVEEDSILCDTKSDGNSKEVESIQPEAKSRKGDDFLGEANFDATFNLQNCVENERVGDPISEGKKEENVSESSTTVSYHKPQPERKVFINFRGDDLRYGFVGHLVTALKMDGVNVDVYTNETRGKDLGSLFEMIEESQIALVILSSKYTESHWCLNELVKIKQLMEEGKLVVVPIFYKLESSEVKQLKGDFGANFWNLWRISRDDHIIKWKEALEHVASMNGIIYSNEHSSESEFITISVKKVLEIISLQEGESTELSTERGETHKNYLNKQHLVGVEQRITQLEEKLEFDSNKTRIVGVVGMPGIGKTTLAMTLHEKWNCRFLHCVPLLDIRKKSEDYGSVWLRKTLLEVLLEGKFPEISDKTTHESMKDKLLQNKVFIVLDDVSDKTQLEFLLGDLDWIKKGSKIVITTSD</sequence>
<dbReference type="PANTHER" id="PTHR11017:SF589">
    <property type="entry name" value="ADP-RIBOSYL CYCLASE_CYCLIC ADP-RIBOSE HYDROLASE-RELATED"/>
    <property type="match status" value="1"/>
</dbReference>
<dbReference type="Gene3D" id="3.40.50.300">
    <property type="entry name" value="P-loop containing nucleotide triphosphate hydrolases"/>
    <property type="match status" value="1"/>
</dbReference>
<evidence type="ECO:0000313" key="3">
    <source>
        <dbReference type="Proteomes" id="UP000694864"/>
    </source>
</evidence>
<feature type="region of interest" description="Disordered" evidence="1">
    <location>
        <begin position="254"/>
        <end position="273"/>
    </location>
</feature>
<dbReference type="InterPro" id="IPR035897">
    <property type="entry name" value="Toll_tir_struct_dom_sf"/>
</dbReference>
<dbReference type="RefSeq" id="XP_010494616.1">
    <property type="nucleotide sequence ID" value="XM_010496314.1"/>
</dbReference>
<protein>
    <submittedName>
        <fullName evidence="4">Disease resistance-like protein CSA1</fullName>
    </submittedName>
</protein>
<dbReference type="PANTHER" id="PTHR11017">
    <property type="entry name" value="LEUCINE-RICH REPEAT-CONTAINING PROTEIN"/>
    <property type="match status" value="1"/>
</dbReference>
<dbReference type="InterPro" id="IPR000157">
    <property type="entry name" value="TIR_dom"/>
</dbReference>
<evidence type="ECO:0000259" key="2">
    <source>
        <dbReference type="PROSITE" id="PS50104"/>
    </source>
</evidence>
<dbReference type="Pfam" id="PF01582">
    <property type="entry name" value="TIR"/>
    <property type="match status" value="2"/>
</dbReference>
<reference evidence="3" key="1">
    <citation type="journal article" date="2014" name="Nat. Commun.">
        <title>The emerging biofuel crop Camelina sativa retains a highly undifferentiated hexaploid genome structure.</title>
        <authorList>
            <person name="Kagale S."/>
            <person name="Koh C."/>
            <person name="Nixon J."/>
            <person name="Bollina V."/>
            <person name="Clarke W.E."/>
            <person name="Tuteja R."/>
            <person name="Spillane C."/>
            <person name="Robinson S.J."/>
            <person name="Links M.G."/>
            <person name="Clarke C."/>
            <person name="Higgins E.E."/>
            <person name="Huebert T."/>
            <person name="Sharpe A.G."/>
            <person name="Parkin I.A."/>
        </authorList>
    </citation>
    <scope>NUCLEOTIDE SEQUENCE [LARGE SCALE GENOMIC DNA]</scope>
    <source>
        <strain evidence="3">cv. DH55</strain>
    </source>
</reference>
<dbReference type="Pfam" id="PF00931">
    <property type="entry name" value="NB-ARC"/>
    <property type="match status" value="1"/>
</dbReference>
<dbReference type="GeneID" id="104771739"/>
<dbReference type="SUPFAM" id="SSF52540">
    <property type="entry name" value="P-loop containing nucleoside triphosphate hydrolases"/>
    <property type="match status" value="1"/>
</dbReference>
<keyword evidence="3" id="KW-1185">Reference proteome</keyword>
<feature type="region of interest" description="Disordered" evidence="1">
    <location>
        <begin position="207"/>
        <end position="229"/>
    </location>
</feature>
<dbReference type="InterPro" id="IPR002182">
    <property type="entry name" value="NB-ARC"/>
</dbReference>
<dbReference type="InterPro" id="IPR044974">
    <property type="entry name" value="Disease_R_plants"/>
</dbReference>
<dbReference type="PRINTS" id="PR00364">
    <property type="entry name" value="DISEASERSIST"/>
</dbReference>
<evidence type="ECO:0000313" key="4">
    <source>
        <dbReference type="RefSeq" id="XP_010494616.1"/>
    </source>
</evidence>
<dbReference type="SMART" id="SM00255">
    <property type="entry name" value="TIR"/>
    <property type="match status" value="2"/>
</dbReference>
<dbReference type="Gene3D" id="3.40.50.10140">
    <property type="entry name" value="Toll/interleukin-1 receptor homology (TIR) domain"/>
    <property type="match status" value="2"/>
</dbReference>
<dbReference type="PROSITE" id="PS50104">
    <property type="entry name" value="TIR"/>
    <property type="match status" value="2"/>
</dbReference>
<dbReference type="InterPro" id="IPR027417">
    <property type="entry name" value="P-loop_NTPase"/>
</dbReference>
<dbReference type="SUPFAM" id="SSF52200">
    <property type="entry name" value="Toll/Interleukin receptor TIR domain"/>
    <property type="match status" value="2"/>
</dbReference>
<dbReference type="Proteomes" id="UP000694864">
    <property type="component" value="Chromosome 20"/>
</dbReference>
<feature type="domain" description="TIR" evidence="2">
    <location>
        <begin position="1"/>
        <end position="160"/>
    </location>
</feature>
<reference evidence="4" key="2">
    <citation type="submission" date="2025-08" db="UniProtKB">
        <authorList>
            <consortium name="RefSeq"/>
        </authorList>
    </citation>
    <scope>IDENTIFICATION</scope>
    <source>
        <tissue evidence="4">Leaf</tissue>
    </source>
</reference>
<feature type="domain" description="TIR" evidence="2">
    <location>
        <begin position="279"/>
        <end position="443"/>
    </location>
</feature>
<evidence type="ECO:0000256" key="1">
    <source>
        <dbReference type="SAM" id="MobiDB-lite"/>
    </source>
</evidence>